<feature type="transmembrane region" description="Helical" evidence="1">
    <location>
        <begin position="74"/>
        <end position="93"/>
    </location>
</feature>
<accession>A0A8J3T6T3</accession>
<protein>
    <submittedName>
        <fullName evidence="3">Endonuclease</fullName>
    </submittedName>
</protein>
<dbReference type="InterPro" id="IPR005135">
    <property type="entry name" value="Endo/exonuclease/phosphatase"/>
</dbReference>
<keyword evidence="3" id="KW-0378">Hydrolase</keyword>
<evidence type="ECO:0000313" key="3">
    <source>
        <dbReference type="EMBL" id="GII20723.1"/>
    </source>
</evidence>
<dbReference type="SUPFAM" id="SSF56219">
    <property type="entry name" value="DNase I-like"/>
    <property type="match status" value="1"/>
</dbReference>
<keyword evidence="3" id="KW-0255">Endonuclease</keyword>
<dbReference type="Proteomes" id="UP000599074">
    <property type="component" value="Unassembled WGS sequence"/>
</dbReference>
<evidence type="ECO:0000313" key="4">
    <source>
        <dbReference type="Proteomes" id="UP000599074"/>
    </source>
</evidence>
<proteinExistence type="predicted"/>
<dbReference type="Pfam" id="PF03372">
    <property type="entry name" value="Exo_endo_phos"/>
    <property type="match status" value="1"/>
</dbReference>
<feature type="domain" description="Endonuclease/exonuclease/phosphatase" evidence="2">
    <location>
        <begin position="120"/>
        <end position="317"/>
    </location>
</feature>
<evidence type="ECO:0000259" key="2">
    <source>
        <dbReference type="Pfam" id="PF03372"/>
    </source>
</evidence>
<dbReference type="GO" id="GO:0004519">
    <property type="term" value="F:endonuclease activity"/>
    <property type="evidence" value="ECO:0007669"/>
    <property type="project" value="UniProtKB-KW"/>
</dbReference>
<keyword evidence="3" id="KW-0540">Nuclease</keyword>
<dbReference type="Gene3D" id="3.60.10.10">
    <property type="entry name" value="Endonuclease/exonuclease/phosphatase"/>
    <property type="match status" value="1"/>
</dbReference>
<keyword evidence="4" id="KW-1185">Reference proteome</keyword>
<reference evidence="3" key="1">
    <citation type="submission" date="2021-01" db="EMBL/GenBank/DDBJ databases">
        <title>Whole genome shotgun sequence of Planosporangium mesophilum NBRC 109066.</title>
        <authorList>
            <person name="Komaki H."/>
            <person name="Tamura T."/>
        </authorList>
    </citation>
    <scope>NUCLEOTIDE SEQUENCE</scope>
    <source>
        <strain evidence="3">NBRC 109066</strain>
    </source>
</reference>
<organism evidence="3 4">
    <name type="scientific">Planosporangium mesophilum</name>
    <dbReference type="NCBI Taxonomy" id="689768"/>
    <lineage>
        <taxon>Bacteria</taxon>
        <taxon>Bacillati</taxon>
        <taxon>Actinomycetota</taxon>
        <taxon>Actinomycetes</taxon>
        <taxon>Micromonosporales</taxon>
        <taxon>Micromonosporaceae</taxon>
        <taxon>Planosporangium</taxon>
    </lineage>
</organism>
<gene>
    <name evidence="3" type="ORF">Pme01_03200</name>
</gene>
<keyword evidence="1" id="KW-1133">Transmembrane helix</keyword>
<evidence type="ECO:0000256" key="1">
    <source>
        <dbReference type="SAM" id="Phobius"/>
    </source>
</evidence>
<dbReference type="AlphaFoldDB" id="A0A8J3T6T3"/>
<keyword evidence="1" id="KW-0812">Transmembrane</keyword>
<feature type="transmembrane region" description="Helical" evidence="1">
    <location>
        <begin position="21"/>
        <end position="41"/>
    </location>
</feature>
<feature type="transmembrane region" description="Helical" evidence="1">
    <location>
        <begin position="48"/>
        <end position="68"/>
    </location>
</feature>
<dbReference type="InterPro" id="IPR036691">
    <property type="entry name" value="Endo/exonu/phosph_ase_sf"/>
</dbReference>
<comment type="caution">
    <text evidence="3">The sequence shown here is derived from an EMBL/GenBank/DDBJ whole genome shotgun (WGS) entry which is preliminary data.</text>
</comment>
<keyword evidence="1" id="KW-0472">Membrane</keyword>
<sequence length="329" mass="34310">MTISQASAQRTTTTVHTGVRLVLWLIVAGFAAWALVRVFGLDRFGGPLFPLVAFTPYVAVGALAVVGLATALRAWWPAAVAGVVAIALLVCVVPRGLAAGGGAGSGPRLRVLSSNMMIGSADAGAIVDLVRRNGVQLLAVQEFTPEAERALDAAGLADLLPHRVSYPEPGAGGSGLFSRFPLRDDGLRTLPSGFTQATATIGVPGAVTVAVESAHPCAPLPPDCSRIDLSAEPPASPDGVVRVLIGDFNATLDHVRLRQLIETGYRDAASVRGRGFTASWPYDGRSWIPGVTIDHVLADRRVGVTGYDAYQVPGSDHRAIYTELVLPGP</sequence>
<name>A0A8J3T6T3_9ACTN</name>
<dbReference type="EMBL" id="BOON01000002">
    <property type="protein sequence ID" value="GII20723.1"/>
    <property type="molecule type" value="Genomic_DNA"/>
</dbReference>